<comment type="caution">
    <text evidence="2">The sequence shown here is derived from an EMBL/GenBank/DDBJ whole genome shotgun (WGS) entry which is preliminary data.</text>
</comment>
<evidence type="ECO:0000256" key="1">
    <source>
        <dbReference type="SAM" id="MobiDB-lite"/>
    </source>
</evidence>
<dbReference type="RefSeq" id="WP_065309928.1">
    <property type="nucleotide sequence ID" value="NZ_LOCQ01000060.1"/>
</dbReference>
<reference evidence="2 3" key="1">
    <citation type="submission" date="2016-04" db="EMBL/GenBank/DDBJ databases">
        <title>Draft genome sequence of Janthinobacterium psychrotolerans sp. nov., isolated from freshwater sediments in Denmark.</title>
        <authorList>
            <person name="Gong X."/>
            <person name="Skrivergaard S."/>
            <person name="Korsgaard B.S."/>
            <person name="Schreiber L."/>
            <person name="Marshall I.P."/>
            <person name="Finster K."/>
            <person name="Schramm A."/>
        </authorList>
    </citation>
    <scope>NUCLEOTIDE SEQUENCE [LARGE SCALE GENOMIC DNA]</scope>
    <source>
        <strain evidence="2 3">S3-2</strain>
    </source>
</reference>
<keyword evidence="3" id="KW-1185">Reference proteome</keyword>
<evidence type="ECO:0000313" key="3">
    <source>
        <dbReference type="Proteomes" id="UP000092713"/>
    </source>
</evidence>
<dbReference type="STRING" id="1747903.ASR47_1003383"/>
<accession>A0A1A7BYA2</accession>
<gene>
    <name evidence="2" type="ORF">ASR47_1003383</name>
</gene>
<protein>
    <submittedName>
        <fullName evidence="2">Uncharacterized protein</fullName>
    </submittedName>
</protein>
<dbReference type="Proteomes" id="UP000092713">
    <property type="component" value="Unassembled WGS sequence"/>
</dbReference>
<organism evidence="2 3">
    <name type="scientific">Janthinobacterium psychrotolerans</name>
    <dbReference type="NCBI Taxonomy" id="1747903"/>
    <lineage>
        <taxon>Bacteria</taxon>
        <taxon>Pseudomonadati</taxon>
        <taxon>Pseudomonadota</taxon>
        <taxon>Betaproteobacteria</taxon>
        <taxon>Burkholderiales</taxon>
        <taxon>Oxalobacteraceae</taxon>
        <taxon>Janthinobacterium</taxon>
    </lineage>
</organism>
<dbReference type="AlphaFoldDB" id="A0A1A7BYA2"/>
<proteinExistence type="predicted"/>
<sequence>MKIQITGPVKRNGKVLPLDETVSMPDADAQALIDAGAAEPVGTKAKAVADGDGTKAKAVADGDGAKAKAAAGGDGDKPKTETEAETDTGTESK</sequence>
<feature type="compositionally biased region" description="Basic and acidic residues" evidence="1">
    <location>
        <begin position="47"/>
        <end position="66"/>
    </location>
</feature>
<feature type="region of interest" description="Disordered" evidence="1">
    <location>
        <begin position="44"/>
        <end position="93"/>
    </location>
</feature>
<dbReference type="EMBL" id="LOCQ01000060">
    <property type="protein sequence ID" value="OBV37719.1"/>
    <property type="molecule type" value="Genomic_DNA"/>
</dbReference>
<evidence type="ECO:0000313" key="2">
    <source>
        <dbReference type="EMBL" id="OBV37719.1"/>
    </source>
</evidence>
<name>A0A1A7BYA2_9BURK</name>
<feature type="compositionally biased region" description="Acidic residues" evidence="1">
    <location>
        <begin position="83"/>
        <end position="93"/>
    </location>
</feature>